<dbReference type="PRINTS" id="PR00625">
    <property type="entry name" value="JDOMAIN"/>
</dbReference>
<accession>A0AAW1P536</accession>
<comment type="caution">
    <text evidence="3">The sequence shown here is derived from an EMBL/GenBank/DDBJ whole genome shotgun (WGS) entry which is preliminary data.</text>
</comment>
<protein>
    <recommendedName>
        <fullName evidence="2">J domain-containing protein</fullName>
    </recommendedName>
</protein>
<dbReference type="AlphaFoldDB" id="A0AAW1P536"/>
<dbReference type="Pfam" id="PF00226">
    <property type="entry name" value="DnaJ"/>
    <property type="match status" value="1"/>
</dbReference>
<reference evidence="3 4" key="1">
    <citation type="journal article" date="2024" name="Nat. Commun.">
        <title>Phylogenomics reveals the evolutionary origins of lichenization in chlorophyte algae.</title>
        <authorList>
            <person name="Puginier C."/>
            <person name="Libourel C."/>
            <person name="Otte J."/>
            <person name="Skaloud P."/>
            <person name="Haon M."/>
            <person name="Grisel S."/>
            <person name="Petersen M."/>
            <person name="Berrin J.G."/>
            <person name="Delaux P.M."/>
            <person name="Dal Grande F."/>
            <person name="Keller J."/>
        </authorList>
    </citation>
    <scope>NUCLEOTIDE SEQUENCE [LARGE SCALE GENOMIC DNA]</scope>
    <source>
        <strain evidence="3 4">SAG 2036</strain>
    </source>
</reference>
<gene>
    <name evidence="3" type="ORF">WJX73_005526</name>
</gene>
<dbReference type="PROSITE" id="PS00636">
    <property type="entry name" value="DNAJ_1"/>
    <property type="match status" value="1"/>
</dbReference>
<feature type="compositionally biased region" description="Low complexity" evidence="1">
    <location>
        <begin position="250"/>
        <end position="260"/>
    </location>
</feature>
<evidence type="ECO:0000313" key="4">
    <source>
        <dbReference type="Proteomes" id="UP001465755"/>
    </source>
</evidence>
<keyword evidence="4" id="KW-1185">Reference proteome</keyword>
<feature type="compositionally biased region" description="Basic and acidic residues" evidence="1">
    <location>
        <begin position="223"/>
        <end position="246"/>
    </location>
</feature>
<dbReference type="SUPFAM" id="SSF46565">
    <property type="entry name" value="Chaperone J-domain"/>
    <property type="match status" value="1"/>
</dbReference>
<dbReference type="SMART" id="SM00271">
    <property type="entry name" value="DnaJ"/>
    <property type="match status" value="1"/>
</dbReference>
<dbReference type="GO" id="GO:0042026">
    <property type="term" value="P:protein refolding"/>
    <property type="evidence" value="ECO:0007669"/>
    <property type="project" value="TreeGrafter"/>
</dbReference>
<name>A0AAW1P536_9CHLO</name>
<sequence>MASERRYTPAGPASRIPVFRVLARPAGPASRILLNRAALHQASGKSATELTAEVEQAYFESMNEVSNQVLDLMLEEDGAGAVNLVEELQITRRLLEAEGDVASSRFLKVFQGMLSHTLLKEAADLEGIHATAFNRLCNQVAGSEWKLVEEGKRVGVDRAATPAEIKSAYRKLALKIHPDVSEAADANERFAELSAAYDVLSDAASREIYDKYGMEGLARRGGIDRGKGNASKAWDEFKPHVRENKRTRARGASAAASPAPFREDHEQATGSGAENADVQDDRPQVGAVVEYPLRDTDCTPGRHLGVGLLVGRNLDRGDAKKLPPEQLDLCEVEPLQQQEPDSNLWIPDQLGYSSFARLGDLRVIPVSSYDQRYDIWSIEQQLSPGCSGPELPDEVIL</sequence>
<dbReference type="PROSITE" id="PS50076">
    <property type="entry name" value="DNAJ_2"/>
    <property type="match status" value="1"/>
</dbReference>
<evidence type="ECO:0000256" key="1">
    <source>
        <dbReference type="SAM" id="MobiDB-lite"/>
    </source>
</evidence>
<feature type="domain" description="J" evidence="2">
    <location>
        <begin position="149"/>
        <end position="213"/>
    </location>
</feature>
<proteinExistence type="predicted"/>
<dbReference type="PANTHER" id="PTHR43096">
    <property type="entry name" value="DNAJ HOMOLOG 1, MITOCHONDRIAL-RELATED"/>
    <property type="match status" value="1"/>
</dbReference>
<dbReference type="InterPro" id="IPR036869">
    <property type="entry name" value="J_dom_sf"/>
</dbReference>
<dbReference type="Proteomes" id="UP001465755">
    <property type="component" value="Unassembled WGS sequence"/>
</dbReference>
<dbReference type="PANTHER" id="PTHR43096:SF67">
    <property type="entry name" value="DNAJ HEAT SHOCK FAMILY PROTEIN"/>
    <property type="match status" value="1"/>
</dbReference>
<evidence type="ECO:0000259" key="2">
    <source>
        <dbReference type="PROSITE" id="PS50076"/>
    </source>
</evidence>
<feature type="region of interest" description="Disordered" evidence="1">
    <location>
        <begin position="223"/>
        <end position="284"/>
    </location>
</feature>
<dbReference type="EMBL" id="JALJOQ010000053">
    <property type="protein sequence ID" value="KAK9804086.1"/>
    <property type="molecule type" value="Genomic_DNA"/>
</dbReference>
<dbReference type="GO" id="GO:0051082">
    <property type="term" value="F:unfolded protein binding"/>
    <property type="evidence" value="ECO:0007669"/>
    <property type="project" value="TreeGrafter"/>
</dbReference>
<dbReference type="GO" id="GO:0005737">
    <property type="term" value="C:cytoplasm"/>
    <property type="evidence" value="ECO:0007669"/>
    <property type="project" value="TreeGrafter"/>
</dbReference>
<dbReference type="CDD" id="cd06257">
    <property type="entry name" value="DnaJ"/>
    <property type="match status" value="1"/>
</dbReference>
<dbReference type="InterPro" id="IPR001623">
    <property type="entry name" value="DnaJ_domain"/>
</dbReference>
<dbReference type="Gene3D" id="1.10.287.110">
    <property type="entry name" value="DnaJ domain"/>
    <property type="match status" value="1"/>
</dbReference>
<evidence type="ECO:0000313" key="3">
    <source>
        <dbReference type="EMBL" id="KAK9804086.1"/>
    </source>
</evidence>
<dbReference type="InterPro" id="IPR018253">
    <property type="entry name" value="DnaJ_domain_CS"/>
</dbReference>
<organism evidence="3 4">
    <name type="scientific">Symbiochloris irregularis</name>
    <dbReference type="NCBI Taxonomy" id="706552"/>
    <lineage>
        <taxon>Eukaryota</taxon>
        <taxon>Viridiplantae</taxon>
        <taxon>Chlorophyta</taxon>
        <taxon>core chlorophytes</taxon>
        <taxon>Trebouxiophyceae</taxon>
        <taxon>Trebouxiales</taxon>
        <taxon>Trebouxiaceae</taxon>
        <taxon>Symbiochloris</taxon>
    </lineage>
</organism>